<dbReference type="RefSeq" id="WP_079245962.1">
    <property type="nucleotide sequence ID" value="NZ_JARSYF010000060.1"/>
</dbReference>
<protein>
    <submittedName>
        <fullName evidence="1">Uncharacterized protein</fullName>
    </submittedName>
</protein>
<name>A0A9W3TG48_BACTU</name>
<sequence>MDTKTVVTIICSFMAAGLAQMASHLFTLRRETKNYQKACYQNLYSPTIFKLTDYIKSEGHSKEFYEHHNSYQNPTEIFNEIMQHVEKNLNYTSVDIINFYQVWKRDFSRSHKNKELHDYVKFENEMDLRITFANTFFSKFIKLNKSLKFKHKIVDEELKVPYFFTHFFLLIKECTRPYSITYAEIFGMYNLIEDMLLTTNNYTERIITIRNDLDKVPSTTLYKNEKRVHKAYISANKFLYEIANDLAAFSEVHSNDFKEFLNSSIQR</sequence>
<gene>
    <name evidence="1" type="ORF">B4918_24555</name>
</gene>
<evidence type="ECO:0000313" key="1">
    <source>
        <dbReference type="EMBL" id="AQY40934.1"/>
    </source>
</evidence>
<dbReference type="EMBL" id="CP020002">
    <property type="protein sequence ID" value="AQY40934.1"/>
    <property type="molecule type" value="Genomic_DNA"/>
</dbReference>
<dbReference type="AlphaFoldDB" id="A0A9W3TG48"/>
<proteinExistence type="predicted"/>
<evidence type="ECO:0000313" key="2">
    <source>
        <dbReference type="Proteomes" id="UP000191057"/>
    </source>
</evidence>
<dbReference type="Proteomes" id="UP000191057">
    <property type="component" value="Chromosome"/>
</dbReference>
<reference evidence="1 2" key="1">
    <citation type="submission" date="2017-03" db="EMBL/GenBank/DDBJ databases">
        <title>Complete genome sequence of Bacillus thuringiensis L-7601, a novel melanin producing strain.</title>
        <authorList>
            <person name="Cai J."/>
            <person name="Cao Z."/>
            <person name="Tan T."/>
        </authorList>
    </citation>
    <scope>NUCLEOTIDE SEQUENCE [LARGE SCALE GENOMIC DNA]</scope>
    <source>
        <strain evidence="1 2">L-7601</strain>
    </source>
</reference>
<organism evidence="1 2">
    <name type="scientific">Bacillus thuringiensis</name>
    <dbReference type="NCBI Taxonomy" id="1428"/>
    <lineage>
        <taxon>Bacteria</taxon>
        <taxon>Bacillati</taxon>
        <taxon>Bacillota</taxon>
        <taxon>Bacilli</taxon>
        <taxon>Bacillales</taxon>
        <taxon>Bacillaceae</taxon>
        <taxon>Bacillus</taxon>
        <taxon>Bacillus cereus group</taxon>
    </lineage>
</organism>
<accession>A0A9W3TG48</accession>